<evidence type="ECO:0000313" key="3">
    <source>
        <dbReference type="Proteomes" id="UP000310477"/>
    </source>
</evidence>
<dbReference type="InterPro" id="IPR001279">
    <property type="entry name" value="Metallo-B-lactamas"/>
</dbReference>
<dbReference type="InterPro" id="IPR052533">
    <property type="entry name" value="WalJ/YycJ-like"/>
</dbReference>
<dbReference type="EMBL" id="SWBO01000002">
    <property type="protein sequence ID" value="TKC02420.1"/>
    <property type="molecule type" value="Genomic_DNA"/>
</dbReference>
<dbReference type="OrthoDB" id="9781189at2"/>
<dbReference type="Gene3D" id="3.60.15.10">
    <property type="entry name" value="Ribonuclease Z/Hydroxyacylglutathione hydrolase-like"/>
    <property type="match status" value="1"/>
</dbReference>
<dbReference type="SUPFAM" id="SSF56281">
    <property type="entry name" value="Metallo-hydrolase/oxidoreductase"/>
    <property type="match status" value="1"/>
</dbReference>
<organism evidence="2 3">
    <name type="scientific">Pedobacter cryotolerans</name>
    <dbReference type="NCBI Taxonomy" id="2571270"/>
    <lineage>
        <taxon>Bacteria</taxon>
        <taxon>Pseudomonadati</taxon>
        <taxon>Bacteroidota</taxon>
        <taxon>Sphingobacteriia</taxon>
        <taxon>Sphingobacteriales</taxon>
        <taxon>Sphingobacteriaceae</taxon>
        <taxon>Pedobacter</taxon>
    </lineage>
</organism>
<dbReference type="AlphaFoldDB" id="A0A4U1CBE0"/>
<evidence type="ECO:0000259" key="1">
    <source>
        <dbReference type="SMART" id="SM00849"/>
    </source>
</evidence>
<reference evidence="2 3" key="1">
    <citation type="submission" date="2019-04" db="EMBL/GenBank/DDBJ databases">
        <title>Pedobacter sp. AR-2-6 sp. nov., isolated from Arctic soil.</title>
        <authorList>
            <person name="Dahal R.H."/>
            <person name="Kim D.-U."/>
        </authorList>
    </citation>
    <scope>NUCLEOTIDE SEQUENCE [LARGE SCALE GENOMIC DNA]</scope>
    <source>
        <strain evidence="2 3">AR-2-6</strain>
    </source>
</reference>
<accession>A0A4U1CBE0</accession>
<evidence type="ECO:0000313" key="2">
    <source>
        <dbReference type="EMBL" id="TKC02420.1"/>
    </source>
</evidence>
<proteinExistence type="predicted"/>
<name>A0A4U1CBE0_9SPHI</name>
<dbReference type="Pfam" id="PF12706">
    <property type="entry name" value="Lactamase_B_2"/>
    <property type="match status" value="1"/>
</dbReference>
<sequence length="255" mass="28559">MALFITSLNTGSNGNCFYIGNADEAILIDVGLSCKETEIRMQRLSLCMSKVKAIFISHEHSDHIRGLPVLAKKYQLPVFITSQTFTGTKQQLPIHLLQSFIAYQPVKIGNLSITAFPKKHDAAEPHSFTVCCNEVTVGVFTDIGDHCEHVINNFKLCKAAFLEANYDDEMLNNGSYPYFLKNRIRGGNGHLSNQKALDLFMAHRPSYMSHLFLSHLSKDNNCPDLVSKMFNEHANGIEIVVASRLQETPVYYISA</sequence>
<dbReference type="Proteomes" id="UP000310477">
    <property type="component" value="Unassembled WGS sequence"/>
</dbReference>
<comment type="caution">
    <text evidence="2">The sequence shown here is derived from an EMBL/GenBank/DDBJ whole genome shotgun (WGS) entry which is preliminary data.</text>
</comment>
<gene>
    <name evidence="2" type="ORF">FA045_03850</name>
</gene>
<dbReference type="InterPro" id="IPR036866">
    <property type="entry name" value="RibonucZ/Hydroxyglut_hydro"/>
</dbReference>
<dbReference type="SMART" id="SM00849">
    <property type="entry name" value="Lactamase_B"/>
    <property type="match status" value="1"/>
</dbReference>
<dbReference type="RefSeq" id="WP_136874662.1">
    <property type="nucleotide sequence ID" value="NZ_SWBO01000002.1"/>
</dbReference>
<dbReference type="PANTHER" id="PTHR47619">
    <property type="entry name" value="METALLO-HYDROLASE YYCJ-RELATED"/>
    <property type="match status" value="1"/>
</dbReference>
<dbReference type="PANTHER" id="PTHR47619:SF1">
    <property type="entry name" value="EXODEOXYRIBONUCLEASE WALJ"/>
    <property type="match status" value="1"/>
</dbReference>
<keyword evidence="3" id="KW-1185">Reference proteome</keyword>
<protein>
    <submittedName>
        <fullName evidence="2">MBL fold metallo-hydrolase</fullName>
    </submittedName>
</protein>
<keyword evidence="2" id="KW-0378">Hydrolase</keyword>
<dbReference type="GO" id="GO:0016787">
    <property type="term" value="F:hydrolase activity"/>
    <property type="evidence" value="ECO:0007669"/>
    <property type="project" value="UniProtKB-KW"/>
</dbReference>
<feature type="domain" description="Metallo-beta-lactamase" evidence="1">
    <location>
        <begin position="13"/>
        <end position="190"/>
    </location>
</feature>